<dbReference type="InterPro" id="IPR021109">
    <property type="entry name" value="Peptidase_aspartic_dom_sf"/>
</dbReference>
<dbReference type="InterPro" id="IPR001461">
    <property type="entry name" value="Aspartic_peptidase_A1"/>
</dbReference>
<feature type="domain" description="Peptidase A1" evidence="4">
    <location>
        <begin position="50"/>
        <end position="425"/>
    </location>
</feature>
<feature type="disulfide bond" evidence="2">
    <location>
        <begin position="89"/>
        <end position="101"/>
    </location>
</feature>
<sequence length="446" mass="48660">MHFLLHLIVIILAFISYEHEAIAQYVPPYTSIVVPITKHIDATKTLYSVQIMTAYVNSQYLRANFLIDIDAPFIWHDCILQWNIYPGSCPANTLCTSPVSCEEYQCTDVRTTFSYDEPSCPPVTNGSTLPGWGYCTCPVNVVDPVTESCTQALLNYDEFTVNTSNGRNVFSGLYGAYPNAACVSSSSFGSFPENVTGVMAFSSSPYALPAYLSQPLKKTLAICLPSNSSTPGVLFVGTGPYYLLPNPSNPPNPDVDVRSLLSYTPLLTHPNSFGYFIGVDSIVIKQKSINIPGNFSTKLSTLDPYTTLRTDVYTRVIQAFSIATIGFPRAPPVAPFGLCYTRTVLASGPDSKFSFPDIDFNLVDGDGMKWTVYAANSVKQVTEDVACLAFVDGGGTAEYAVVIGTYQFEDNFVVFDLENSSFGFSSSLLKEQTSCSNFNFTVTDGN</sequence>
<dbReference type="SUPFAM" id="SSF50630">
    <property type="entry name" value="Acid proteases"/>
    <property type="match status" value="1"/>
</dbReference>
<dbReference type="InterPro" id="IPR033121">
    <property type="entry name" value="PEPTIDASE_A1"/>
</dbReference>
<dbReference type="Gene3D" id="2.40.70.10">
    <property type="entry name" value="Acid Proteases"/>
    <property type="match status" value="2"/>
</dbReference>
<proteinExistence type="inferred from homology"/>
<gene>
    <name evidence="5" type="ORF">SSX86_002495</name>
</gene>
<feature type="chain" id="PRO_5042856948" description="Peptidase A1 domain-containing protein" evidence="3">
    <location>
        <begin position="24"/>
        <end position="446"/>
    </location>
</feature>
<comment type="similarity">
    <text evidence="1">Belongs to the peptidase A1 family.</text>
</comment>
<feature type="signal peptide" evidence="3">
    <location>
        <begin position="1"/>
        <end position="23"/>
    </location>
</feature>
<accession>A0AAP0DSH6</accession>
<dbReference type="GO" id="GO:0006508">
    <property type="term" value="P:proteolysis"/>
    <property type="evidence" value="ECO:0007669"/>
    <property type="project" value="InterPro"/>
</dbReference>
<reference evidence="5 6" key="1">
    <citation type="submission" date="2024-04" db="EMBL/GenBank/DDBJ databases">
        <title>The reference genome of an endangered Asteraceae, Deinandra increscens subsp. villosa, native to the Central Coast of California.</title>
        <authorList>
            <person name="Guilliams M."/>
            <person name="Hasenstab-Lehman K."/>
            <person name="Meyer R."/>
            <person name="Mcevoy S."/>
        </authorList>
    </citation>
    <scope>NUCLEOTIDE SEQUENCE [LARGE SCALE GENOMIC DNA]</scope>
    <source>
        <tissue evidence="5">Leaf</tissue>
    </source>
</reference>
<dbReference type="Pfam" id="PF14541">
    <property type="entry name" value="TAXi_C"/>
    <property type="match status" value="1"/>
</dbReference>
<keyword evidence="6" id="KW-1185">Reference proteome</keyword>
<evidence type="ECO:0000256" key="3">
    <source>
        <dbReference type="SAM" id="SignalP"/>
    </source>
</evidence>
<dbReference type="Pfam" id="PF14543">
    <property type="entry name" value="TAXi_N"/>
    <property type="match status" value="1"/>
</dbReference>
<dbReference type="PROSITE" id="PS51767">
    <property type="entry name" value="PEPTIDASE_A1"/>
    <property type="match status" value="1"/>
</dbReference>
<dbReference type="PANTHER" id="PTHR47965:SF63">
    <property type="entry name" value="OS01G0937200 PROTEIN"/>
    <property type="match status" value="1"/>
</dbReference>
<dbReference type="InterPro" id="IPR032861">
    <property type="entry name" value="TAXi_N"/>
</dbReference>
<evidence type="ECO:0000313" key="5">
    <source>
        <dbReference type="EMBL" id="KAK9078438.1"/>
    </source>
</evidence>
<dbReference type="EMBL" id="JBCNJP010000006">
    <property type="protein sequence ID" value="KAK9078438.1"/>
    <property type="molecule type" value="Genomic_DNA"/>
</dbReference>
<evidence type="ECO:0000256" key="2">
    <source>
        <dbReference type="PIRSR" id="PIRSR601461-2"/>
    </source>
</evidence>
<protein>
    <recommendedName>
        <fullName evidence="4">Peptidase A1 domain-containing protein</fullName>
    </recommendedName>
</protein>
<dbReference type="GO" id="GO:0004190">
    <property type="term" value="F:aspartic-type endopeptidase activity"/>
    <property type="evidence" value="ECO:0007669"/>
    <property type="project" value="InterPro"/>
</dbReference>
<dbReference type="InterPro" id="IPR032799">
    <property type="entry name" value="TAXi_C"/>
</dbReference>
<organism evidence="5 6">
    <name type="scientific">Deinandra increscens subsp. villosa</name>
    <dbReference type="NCBI Taxonomy" id="3103831"/>
    <lineage>
        <taxon>Eukaryota</taxon>
        <taxon>Viridiplantae</taxon>
        <taxon>Streptophyta</taxon>
        <taxon>Embryophyta</taxon>
        <taxon>Tracheophyta</taxon>
        <taxon>Spermatophyta</taxon>
        <taxon>Magnoliopsida</taxon>
        <taxon>eudicotyledons</taxon>
        <taxon>Gunneridae</taxon>
        <taxon>Pentapetalae</taxon>
        <taxon>asterids</taxon>
        <taxon>campanulids</taxon>
        <taxon>Asterales</taxon>
        <taxon>Asteraceae</taxon>
        <taxon>Asteroideae</taxon>
        <taxon>Heliantheae alliance</taxon>
        <taxon>Madieae</taxon>
        <taxon>Madiinae</taxon>
        <taxon>Deinandra</taxon>
    </lineage>
</organism>
<keyword evidence="3" id="KW-0732">Signal</keyword>
<name>A0AAP0DSH6_9ASTR</name>
<dbReference type="PANTHER" id="PTHR47965">
    <property type="entry name" value="ASPARTYL PROTEASE-RELATED"/>
    <property type="match status" value="1"/>
</dbReference>
<evidence type="ECO:0000256" key="1">
    <source>
        <dbReference type="ARBA" id="ARBA00007447"/>
    </source>
</evidence>
<keyword evidence="2" id="KW-1015">Disulfide bond</keyword>
<evidence type="ECO:0000259" key="4">
    <source>
        <dbReference type="PROSITE" id="PS51767"/>
    </source>
</evidence>
<comment type="caution">
    <text evidence="5">The sequence shown here is derived from an EMBL/GenBank/DDBJ whole genome shotgun (WGS) entry which is preliminary data.</text>
</comment>
<dbReference type="Proteomes" id="UP001408789">
    <property type="component" value="Unassembled WGS sequence"/>
</dbReference>
<dbReference type="AlphaFoldDB" id="A0AAP0DSH6"/>
<evidence type="ECO:0000313" key="6">
    <source>
        <dbReference type="Proteomes" id="UP001408789"/>
    </source>
</evidence>